<keyword evidence="2" id="KW-1185">Reference proteome</keyword>
<proteinExistence type="predicted"/>
<protein>
    <submittedName>
        <fullName evidence="1">Uncharacterized protein</fullName>
    </submittedName>
</protein>
<dbReference type="EMBL" id="JAWHQM010000026">
    <property type="protein sequence ID" value="KAK5632623.1"/>
    <property type="molecule type" value="Genomic_DNA"/>
</dbReference>
<evidence type="ECO:0000313" key="1">
    <source>
        <dbReference type="EMBL" id="KAK5632623.1"/>
    </source>
</evidence>
<reference evidence="1 2" key="1">
    <citation type="submission" date="2023-10" db="EMBL/GenBank/DDBJ databases">
        <title>Draft genome sequence of Xylaria bambusicola isolate GMP-LS, the root and basal stem rot pathogen of sugarcane in Indonesia.</title>
        <authorList>
            <person name="Selvaraj P."/>
            <person name="Muralishankar V."/>
            <person name="Muruganantham S."/>
            <person name="Sp S."/>
            <person name="Haryani S."/>
            <person name="Lau K.J.X."/>
            <person name="Naqvi N.I."/>
        </authorList>
    </citation>
    <scope>NUCLEOTIDE SEQUENCE [LARGE SCALE GENOMIC DNA]</scope>
    <source>
        <strain evidence="1">GMP-LS</strain>
    </source>
</reference>
<dbReference type="Proteomes" id="UP001305414">
    <property type="component" value="Unassembled WGS sequence"/>
</dbReference>
<comment type="caution">
    <text evidence="1">The sequence shown here is derived from an EMBL/GenBank/DDBJ whole genome shotgun (WGS) entry which is preliminary data.</text>
</comment>
<evidence type="ECO:0000313" key="2">
    <source>
        <dbReference type="Proteomes" id="UP001305414"/>
    </source>
</evidence>
<gene>
    <name evidence="1" type="ORF">RRF57_008337</name>
</gene>
<dbReference type="AlphaFoldDB" id="A0AAN7UMU8"/>
<name>A0AAN7UMU8_9PEZI</name>
<accession>A0AAN7UMU8</accession>
<organism evidence="1 2">
    <name type="scientific">Xylaria bambusicola</name>
    <dbReference type="NCBI Taxonomy" id="326684"/>
    <lineage>
        <taxon>Eukaryota</taxon>
        <taxon>Fungi</taxon>
        <taxon>Dikarya</taxon>
        <taxon>Ascomycota</taxon>
        <taxon>Pezizomycotina</taxon>
        <taxon>Sordariomycetes</taxon>
        <taxon>Xylariomycetidae</taxon>
        <taxon>Xylariales</taxon>
        <taxon>Xylariaceae</taxon>
        <taxon>Xylaria</taxon>
    </lineage>
</organism>
<sequence length="76" mass="8948">MAPSQEKYYSAEFGKLWVHFNITQPRPVTRSQTIRNQQSKKRRRPQLFEALDPMRGVKDWIMHTIDDSDDAEPASD</sequence>